<organism evidence="2 3">
    <name type="scientific">Imshaugia aleurites</name>
    <dbReference type="NCBI Taxonomy" id="172621"/>
    <lineage>
        <taxon>Eukaryota</taxon>
        <taxon>Fungi</taxon>
        <taxon>Dikarya</taxon>
        <taxon>Ascomycota</taxon>
        <taxon>Pezizomycotina</taxon>
        <taxon>Lecanoromycetes</taxon>
        <taxon>OSLEUM clade</taxon>
        <taxon>Lecanoromycetidae</taxon>
        <taxon>Lecanorales</taxon>
        <taxon>Lecanorineae</taxon>
        <taxon>Parmeliaceae</taxon>
        <taxon>Imshaugia</taxon>
    </lineage>
</organism>
<keyword evidence="3" id="KW-1185">Reference proteome</keyword>
<dbReference type="AlphaFoldDB" id="A0A8H3IZW3"/>
<feature type="domain" description="WW" evidence="1">
    <location>
        <begin position="632"/>
        <end position="667"/>
    </location>
</feature>
<accession>A0A8H3IZW3</accession>
<comment type="caution">
    <text evidence="2">The sequence shown here is derived from an EMBL/GenBank/DDBJ whole genome shotgun (WGS) entry which is preliminary data.</text>
</comment>
<dbReference type="Pfam" id="PF06985">
    <property type="entry name" value="HET"/>
    <property type="match status" value="1"/>
</dbReference>
<dbReference type="InterPro" id="IPR052895">
    <property type="entry name" value="HetReg/Transcr_Mod"/>
</dbReference>
<proteinExistence type="predicted"/>
<name>A0A8H3IZW3_9LECA</name>
<evidence type="ECO:0000313" key="2">
    <source>
        <dbReference type="EMBL" id="CAF9937775.1"/>
    </source>
</evidence>
<dbReference type="OrthoDB" id="2157530at2759"/>
<dbReference type="Pfam" id="PF26639">
    <property type="entry name" value="Het-6_barrel"/>
    <property type="match status" value="1"/>
</dbReference>
<dbReference type="Proteomes" id="UP000664534">
    <property type="component" value="Unassembled WGS sequence"/>
</dbReference>
<sequence>MSDYEYLRLDVEASEIRLLTLLPGPPEAAIRITIDVVVLTKHKIPQFEAVSYAWGSTESTVNIFIDEKNRKRRKFLNYLLQRPAIKKSEATRVTSFILSVTRNLATALRYLRYGDRARVLWIDAICVNQNNLTERSQQVERMADIFARANRVVAWLGPESHDSTLALRSLRHLGSNIVVDWVQRKYTLVSVTQCPESESTDDLITSKFDDATWTSLVSLLNRPWFGRLWIWQEVRLAKKELHLLCGHDDLPWNTFCNAVFFLGRTPGPVMPEMATPRDRPGSWKGRDRAYRLCDPMSHGSLLQALISTKNSECSDNKDKIYAILNLVNQHERRGLKPNYFKSVIEVYQDVILCSLEIQKTLELLIFCELGGPIEDMPTWVPDWSSPTVCNQLLQAKGCLNSEAHGEYVRDGILRVTGICAGTVVRVEDTLLSERPSYQKILAIVNKIKTSIIMWDDYVGGGTMVDAVCRTLCWNRFSDCYIPAVLAFPDYSHSKAFLLDLLNVKYLNYESAGSSMDHRARCYAMAESLHGRSFFVTENGYIGLAPRSIEPGDQVSVLLGCDSPLALRPDKTGRHSVVGQCHIHGLMEGEALLGPLEKMWQCLNRYYAVTGCYWPAFINQETGESQVEDPRLGPLPAGWRICRHKEESAYNVYLDQETGEQTIFDPRMSPQELRARGVKLQDFWLK</sequence>
<dbReference type="EMBL" id="CAJPDT010000102">
    <property type="protein sequence ID" value="CAF9937775.1"/>
    <property type="molecule type" value="Genomic_DNA"/>
</dbReference>
<gene>
    <name evidence="2" type="ORF">IMSHALPRED_000541</name>
</gene>
<evidence type="ECO:0000259" key="1">
    <source>
        <dbReference type="PROSITE" id="PS50020"/>
    </source>
</evidence>
<dbReference type="PROSITE" id="PS50020">
    <property type="entry name" value="WW_DOMAIN_2"/>
    <property type="match status" value="1"/>
</dbReference>
<protein>
    <recommendedName>
        <fullName evidence="1">WW domain-containing protein</fullName>
    </recommendedName>
</protein>
<reference evidence="2" key="1">
    <citation type="submission" date="2021-03" db="EMBL/GenBank/DDBJ databases">
        <authorList>
            <person name="Tagirdzhanova G."/>
        </authorList>
    </citation>
    <scope>NUCLEOTIDE SEQUENCE</scope>
</reference>
<evidence type="ECO:0000313" key="3">
    <source>
        <dbReference type="Proteomes" id="UP000664534"/>
    </source>
</evidence>
<dbReference type="InterPro" id="IPR010730">
    <property type="entry name" value="HET"/>
</dbReference>
<dbReference type="PANTHER" id="PTHR24148:SF64">
    <property type="entry name" value="HETEROKARYON INCOMPATIBILITY DOMAIN-CONTAINING PROTEIN"/>
    <property type="match status" value="1"/>
</dbReference>
<dbReference type="InterPro" id="IPR001202">
    <property type="entry name" value="WW_dom"/>
</dbReference>
<dbReference type="PANTHER" id="PTHR24148">
    <property type="entry name" value="ANKYRIN REPEAT DOMAIN-CONTAINING PROTEIN 39 HOMOLOG-RELATED"/>
    <property type="match status" value="1"/>
</dbReference>